<keyword evidence="1" id="KW-1133">Transmembrane helix</keyword>
<feature type="transmembrane region" description="Helical" evidence="1">
    <location>
        <begin position="548"/>
        <end position="565"/>
    </location>
</feature>
<feature type="transmembrane region" description="Helical" evidence="1">
    <location>
        <begin position="525"/>
        <end position="542"/>
    </location>
</feature>
<organism evidence="3 4">
    <name type="scientific">Candidatus Syntrophocurvum alkaliphilum</name>
    <dbReference type="NCBI Taxonomy" id="2293317"/>
    <lineage>
        <taxon>Bacteria</taxon>
        <taxon>Bacillati</taxon>
        <taxon>Bacillota</taxon>
        <taxon>Clostridia</taxon>
        <taxon>Eubacteriales</taxon>
        <taxon>Syntrophomonadaceae</taxon>
        <taxon>Candidatus Syntrophocurvum</taxon>
    </lineage>
</organism>
<evidence type="ECO:0008006" key="5">
    <source>
        <dbReference type="Google" id="ProtNLM"/>
    </source>
</evidence>
<evidence type="ECO:0000256" key="2">
    <source>
        <dbReference type="SAM" id="SignalP"/>
    </source>
</evidence>
<dbReference type="RefSeq" id="WP_156202972.1">
    <property type="nucleotide sequence ID" value="NZ_CP046457.1"/>
</dbReference>
<keyword evidence="2" id="KW-0732">Signal</keyword>
<evidence type="ECO:0000313" key="3">
    <source>
        <dbReference type="EMBL" id="QGT99039.1"/>
    </source>
</evidence>
<feature type="transmembrane region" description="Helical" evidence="1">
    <location>
        <begin position="401"/>
        <end position="419"/>
    </location>
</feature>
<dbReference type="KEGG" id="salq:SYNTR_0446"/>
<keyword evidence="1" id="KW-0472">Membrane</keyword>
<sequence>MKKIFFSFLVICFVFFLPSYVNAETIFNNDDNKYNNQVVVFLIDKFDLEDLNYQTTPNLYNLSQNSSLGLLNTKTASDRTVKNICATISASGLAVASTFAHLNFESTEIYNGEKAGNLFFRNTGIRPDDQNLVVSSIEVINRNNHTRNLSMPGYLGDSIQARDFTTAVVGNSDLPGYSSRNGVLILMSSMGIVDDGAISKKILQKNNLFKTNQNYLVNAVKSNIENNVLLIELGDLSRLDTVAHMFSNEEYNILRLKLLSHIDSIIGEIKEQYLNDKTDIYVISTSTSRNTQLNGSILTPIIVNKSNFTGVLGSYSTQRDGIVLATNIANSIINSLDANIKDPLLYKPTEQTLDKIFTIKNQVEFNYNNQRQALLFWGFIILICLIILTINLVIKRFKASYINFLICFILSTPLTFLILTKLPPIKMLIFLILIFILNLTITLFFIFIQKITNIKSFILILGLTILIIIIDLIFALDLINNSLLSYQVISGFRYYGIGNEYLGFLLGSTIVLCSLLLNRKYLNKYTKTFIALLILLVIGSIAYPFWGINVGGTITATLALAFYFLRITNKKINLLKIFLLFLFTGSIVAIIALIDLSQPTMLQSHLANSINAIKLNGVNELLKIINSKLSMHIDIINYSKLGWLFLGVLAFTVYIFKNQPQTLLNIKKTSPFIYKGLEGIILASVLAVIFNDSGIITASIMFIYFYLLFIKWFHCNKT</sequence>
<evidence type="ECO:0000313" key="4">
    <source>
        <dbReference type="Proteomes" id="UP000426444"/>
    </source>
</evidence>
<evidence type="ECO:0000256" key="1">
    <source>
        <dbReference type="SAM" id="Phobius"/>
    </source>
</evidence>
<proteinExistence type="predicted"/>
<dbReference type="OrthoDB" id="3199331at2"/>
<name>A0A6I6DHD7_9FIRM</name>
<gene>
    <name evidence="3" type="ORF">SYNTR_0446</name>
</gene>
<reference evidence="4" key="1">
    <citation type="journal article" date="2019" name="Microbiology">
        <title>Complete Genome Sequence of an Uncultured Bacterium of the Candidate Phylum Bipolaricaulota.</title>
        <authorList>
            <person name="Kadnikov V.V."/>
            <person name="Mardanov A.V."/>
            <person name="Beletsky A.V."/>
            <person name="Frank Y.A."/>
            <person name="Karnachuk O.V."/>
            <person name="Ravin N.V."/>
        </authorList>
    </citation>
    <scope>NUCLEOTIDE SEQUENCE [LARGE SCALE GENOMIC DNA]</scope>
</reference>
<feature type="transmembrane region" description="Helical" evidence="1">
    <location>
        <begin position="695"/>
        <end position="713"/>
    </location>
</feature>
<feature type="transmembrane region" description="Helical" evidence="1">
    <location>
        <begin position="374"/>
        <end position="394"/>
    </location>
</feature>
<dbReference type="Proteomes" id="UP000426444">
    <property type="component" value="Chromosome"/>
</dbReference>
<feature type="transmembrane region" description="Helical" evidence="1">
    <location>
        <begin position="635"/>
        <end position="656"/>
    </location>
</feature>
<feature type="transmembrane region" description="Helical" evidence="1">
    <location>
        <begin position="577"/>
        <end position="594"/>
    </location>
</feature>
<dbReference type="AlphaFoldDB" id="A0A6I6DHD7"/>
<keyword evidence="4" id="KW-1185">Reference proteome</keyword>
<dbReference type="EMBL" id="CP046457">
    <property type="protein sequence ID" value="QGT99039.1"/>
    <property type="molecule type" value="Genomic_DNA"/>
</dbReference>
<feature type="transmembrane region" description="Helical" evidence="1">
    <location>
        <begin position="501"/>
        <end position="518"/>
    </location>
</feature>
<feature type="chain" id="PRO_5026059774" description="Alkaline phosphatase" evidence="2">
    <location>
        <begin position="24"/>
        <end position="718"/>
    </location>
</feature>
<protein>
    <recommendedName>
        <fullName evidence="5">Alkaline phosphatase</fullName>
    </recommendedName>
</protein>
<feature type="signal peptide" evidence="2">
    <location>
        <begin position="1"/>
        <end position="23"/>
    </location>
</feature>
<keyword evidence="1" id="KW-0812">Transmembrane</keyword>
<feature type="transmembrane region" description="Helical" evidence="1">
    <location>
        <begin position="457"/>
        <end position="476"/>
    </location>
</feature>
<feature type="transmembrane region" description="Helical" evidence="1">
    <location>
        <begin position="672"/>
        <end position="689"/>
    </location>
</feature>
<feature type="transmembrane region" description="Helical" evidence="1">
    <location>
        <begin position="425"/>
        <end position="448"/>
    </location>
</feature>
<accession>A0A6I6DHD7</accession>